<comment type="caution">
    <text evidence="6">The sequence shown here is derived from an EMBL/GenBank/DDBJ whole genome shotgun (WGS) entry which is preliminary data.</text>
</comment>
<dbReference type="EMBL" id="JBEYBR010000031">
    <property type="protein sequence ID" value="MEU2122917.1"/>
    <property type="molecule type" value="Genomic_DNA"/>
</dbReference>
<feature type="domain" description="HTH hxlR-type" evidence="5">
    <location>
        <begin position="11"/>
        <end position="107"/>
    </location>
</feature>
<feature type="region of interest" description="Disordered" evidence="4">
    <location>
        <begin position="141"/>
        <end position="166"/>
    </location>
</feature>
<organism evidence="6 7">
    <name type="scientific">Nocardia niwae</name>
    <dbReference type="NCBI Taxonomy" id="626084"/>
    <lineage>
        <taxon>Bacteria</taxon>
        <taxon>Bacillati</taxon>
        <taxon>Actinomycetota</taxon>
        <taxon>Actinomycetes</taxon>
        <taxon>Mycobacteriales</taxon>
        <taxon>Nocardiaceae</taxon>
        <taxon>Nocardia</taxon>
    </lineage>
</organism>
<gene>
    <name evidence="6" type="ORF">ABZ507_13960</name>
</gene>
<accession>A0ABV2XAI9</accession>
<dbReference type="SUPFAM" id="SSF46785">
    <property type="entry name" value="Winged helix' DNA-binding domain"/>
    <property type="match status" value="1"/>
</dbReference>
<evidence type="ECO:0000256" key="1">
    <source>
        <dbReference type="ARBA" id="ARBA00023015"/>
    </source>
</evidence>
<dbReference type="PROSITE" id="PS51118">
    <property type="entry name" value="HTH_HXLR"/>
    <property type="match status" value="1"/>
</dbReference>
<dbReference type="Gene3D" id="1.10.10.10">
    <property type="entry name" value="Winged helix-like DNA-binding domain superfamily/Winged helix DNA-binding domain"/>
    <property type="match status" value="1"/>
</dbReference>
<name>A0ABV2XAI9_9NOCA</name>
<reference evidence="6 7" key="1">
    <citation type="submission" date="2024-06" db="EMBL/GenBank/DDBJ databases">
        <title>The Natural Products Discovery Center: Release of the First 8490 Sequenced Strains for Exploring Actinobacteria Biosynthetic Diversity.</title>
        <authorList>
            <person name="Kalkreuter E."/>
            <person name="Kautsar S.A."/>
            <person name="Yang D."/>
            <person name="Bader C.D."/>
            <person name="Teijaro C.N."/>
            <person name="Fluegel L."/>
            <person name="Davis C.M."/>
            <person name="Simpson J.R."/>
            <person name="Lauterbach L."/>
            <person name="Steele A.D."/>
            <person name="Gui C."/>
            <person name="Meng S."/>
            <person name="Li G."/>
            <person name="Viehrig K."/>
            <person name="Ye F."/>
            <person name="Su P."/>
            <person name="Kiefer A.F."/>
            <person name="Nichols A."/>
            <person name="Cepeda A.J."/>
            <person name="Yan W."/>
            <person name="Fan B."/>
            <person name="Jiang Y."/>
            <person name="Adhikari A."/>
            <person name="Zheng C.-J."/>
            <person name="Schuster L."/>
            <person name="Cowan T.M."/>
            <person name="Smanski M.J."/>
            <person name="Chevrette M.G."/>
            <person name="De Carvalho L.P.S."/>
            <person name="Shen B."/>
        </authorList>
    </citation>
    <scope>NUCLEOTIDE SEQUENCE [LARGE SCALE GENOMIC DNA]</scope>
    <source>
        <strain evidence="6 7">NPDC019434</strain>
    </source>
</reference>
<dbReference type="PANTHER" id="PTHR33204">
    <property type="entry name" value="TRANSCRIPTIONAL REGULATOR, MARR FAMILY"/>
    <property type="match status" value="1"/>
</dbReference>
<dbReference type="PANTHER" id="PTHR33204:SF36">
    <property type="entry name" value="TRANSCRIPTIONAL REGULATORY PROTEIN"/>
    <property type="match status" value="1"/>
</dbReference>
<dbReference type="Pfam" id="PF01638">
    <property type="entry name" value="HxlR"/>
    <property type="match status" value="1"/>
</dbReference>
<evidence type="ECO:0000313" key="6">
    <source>
        <dbReference type="EMBL" id="MEU2122917.1"/>
    </source>
</evidence>
<evidence type="ECO:0000256" key="4">
    <source>
        <dbReference type="SAM" id="MobiDB-lite"/>
    </source>
</evidence>
<dbReference type="RefSeq" id="WP_357991530.1">
    <property type="nucleotide sequence ID" value="NZ_JBEYBR010000031.1"/>
</dbReference>
<keyword evidence="7" id="KW-1185">Reference proteome</keyword>
<dbReference type="Proteomes" id="UP001550535">
    <property type="component" value="Unassembled WGS sequence"/>
</dbReference>
<dbReference type="InterPro" id="IPR002577">
    <property type="entry name" value="HTH_HxlR"/>
</dbReference>
<dbReference type="InterPro" id="IPR036390">
    <property type="entry name" value="WH_DNA-bd_sf"/>
</dbReference>
<keyword evidence="3" id="KW-0804">Transcription</keyword>
<dbReference type="InterPro" id="IPR036388">
    <property type="entry name" value="WH-like_DNA-bd_sf"/>
</dbReference>
<evidence type="ECO:0000313" key="7">
    <source>
        <dbReference type="Proteomes" id="UP001550535"/>
    </source>
</evidence>
<evidence type="ECO:0000259" key="5">
    <source>
        <dbReference type="PROSITE" id="PS51118"/>
    </source>
</evidence>
<proteinExistence type="predicted"/>
<evidence type="ECO:0000256" key="3">
    <source>
        <dbReference type="ARBA" id="ARBA00023163"/>
    </source>
</evidence>
<keyword evidence="2" id="KW-0238">DNA-binding</keyword>
<keyword evidence="1" id="KW-0805">Transcription regulation</keyword>
<protein>
    <submittedName>
        <fullName evidence="6">Helix-turn-helix domain-containing protein</fullName>
    </submittedName>
</protein>
<evidence type="ECO:0000256" key="2">
    <source>
        <dbReference type="ARBA" id="ARBA00023125"/>
    </source>
</evidence>
<sequence>MRYEELADVPCSITRPLVIFGDRWTLLILKSCFSGIRRFNAFQSALGISRSRLQDRLDRLIDNGILVKQKAAVGAHEEYRLTRKGHDIYPILLAIRDWGDTYMAPEGPPVRYGHRDCPGEAHVRLECDSCGTELTAREVTPELGPGLLGGAGAESTAEGMSARWSQSANQVAASSASARAVRNPLTG</sequence>